<feature type="transmembrane region" description="Helical" evidence="2">
    <location>
        <begin position="6"/>
        <end position="30"/>
    </location>
</feature>
<protein>
    <submittedName>
        <fullName evidence="3">Uncharacterized protein</fullName>
    </submittedName>
</protein>
<feature type="compositionally biased region" description="Basic and acidic residues" evidence="1">
    <location>
        <begin position="59"/>
        <end position="68"/>
    </location>
</feature>
<accession>A0A7Z7HPZ9</accession>
<keyword evidence="2" id="KW-0472">Membrane</keyword>
<evidence type="ECO:0000256" key="2">
    <source>
        <dbReference type="SAM" id="Phobius"/>
    </source>
</evidence>
<dbReference type="InterPro" id="IPR008621">
    <property type="entry name" value="Cbb3-typ_cyt_oxidase_comp"/>
</dbReference>
<name>A0A7Z7HPZ9_9PROT</name>
<keyword evidence="2" id="KW-0812">Transmembrane</keyword>
<sequence>MSMQPWWGHLSGVIILLMMAVFIGIWIWAWRPRHQASFGRLARLPLDDLASGVGAVDMDADKDTDTRPSDAAGQAKGARHE</sequence>
<dbReference type="RefSeq" id="WP_231912891.1">
    <property type="nucleotide sequence ID" value="NZ_LT837803.1"/>
</dbReference>
<evidence type="ECO:0000313" key="3">
    <source>
        <dbReference type="EMBL" id="SMB22218.1"/>
    </source>
</evidence>
<dbReference type="AlphaFoldDB" id="A0A7Z7HPZ9"/>
<feature type="region of interest" description="Disordered" evidence="1">
    <location>
        <begin position="58"/>
        <end position="81"/>
    </location>
</feature>
<dbReference type="EMBL" id="LT837803">
    <property type="protein sequence ID" value="SMB22218.1"/>
    <property type="molecule type" value="Genomic_DNA"/>
</dbReference>
<reference evidence="3" key="1">
    <citation type="submission" date="2017-03" db="EMBL/GenBank/DDBJ databases">
        <authorList>
            <consortium name="AG Boll"/>
        </authorList>
    </citation>
    <scope>NUCLEOTIDE SEQUENCE [LARGE SCALE GENOMIC DNA]</scope>
    <source>
        <strain evidence="3">Chol</strain>
    </source>
</reference>
<gene>
    <name evidence="3" type="ORF">SDENCHOL_10515</name>
</gene>
<proteinExistence type="predicted"/>
<evidence type="ECO:0000313" key="4">
    <source>
        <dbReference type="Proteomes" id="UP000242886"/>
    </source>
</evidence>
<organism evidence="3 4">
    <name type="scientific">Sterolibacterium denitrificans</name>
    <dbReference type="NCBI Taxonomy" id="157592"/>
    <lineage>
        <taxon>Bacteria</taxon>
        <taxon>Pseudomonadati</taxon>
        <taxon>Pseudomonadota</taxon>
        <taxon>Betaproteobacteria</taxon>
        <taxon>Nitrosomonadales</taxon>
        <taxon>Sterolibacteriaceae</taxon>
        <taxon>Sterolibacterium</taxon>
    </lineage>
</organism>
<keyword evidence="4" id="KW-1185">Reference proteome</keyword>
<evidence type="ECO:0000256" key="1">
    <source>
        <dbReference type="SAM" id="MobiDB-lite"/>
    </source>
</evidence>
<keyword evidence="2" id="KW-1133">Transmembrane helix</keyword>
<dbReference type="Proteomes" id="UP000242886">
    <property type="component" value="Chromosome SDENCHOL"/>
</dbReference>
<dbReference type="Pfam" id="PF05545">
    <property type="entry name" value="FixQ"/>
    <property type="match status" value="1"/>
</dbReference>